<keyword evidence="3 5" id="KW-0863">Zinc-finger</keyword>
<keyword evidence="4" id="KW-0862">Zinc</keyword>
<feature type="domain" description="C2H2-type" evidence="7">
    <location>
        <begin position="542"/>
        <end position="570"/>
    </location>
</feature>
<evidence type="ECO:0000256" key="4">
    <source>
        <dbReference type="ARBA" id="ARBA00022833"/>
    </source>
</evidence>
<dbReference type="InterPro" id="IPR001214">
    <property type="entry name" value="SET_dom"/>
</dbReference>
<evidence type="ECO:0000259" key="7">
    <source>
        <dbReference type="PROSITE" id="PS50157"/>
    </source>
</evidence>
<protein>
    <recommendedName>
        <fullName evidence="7">C2H2-type domain-containing protein</fullName>
    </recommendedName>
</protein>
<sequence>MVDGSGANMSNVNNTEGLQPASESISYSVNAQELLKLSPEPLLESDLLALDDSALKSELNDDIDITLSVVNAVESHDVKGFINCLSNSDIQKTLGIENSFKMETRRNKHNMESEEQLLSCVYSITDKPVLTRARASLPKNAIFAKKTIPKSTQFGPLEGIVVNNGTGKSEEKPLMFLLETEGLIFRVDVSDENTANWITSYAQHFDLPVLQPQGNITWPCYGTSIKIHILGRTSETFEYTDEEKDENTKPRKRFTKIENVFSKVSNRIGRMNYKCEICNMGFKTEALLKIHNLEHDPDSLEEQLNHICPSCQRKFPTQRQLVIHISIHALPNVMTQCERIKCPVCYKMFALQERLQKHMLVHGSEESKPLQCKTCNKRFLNNSALACHIKTHFIGKKVFECPICKESFDHVLKLKLHVPKHCDNNCFTCPHCKKIFKKYSIIRKHIRAFHCERKHTCQHCSKMFPTQDKLRMHLLRHSDHREFLCADCGKQFKRKDKLKEHCKRMHTEERENTIPKSPKPTTPSNKKFTPKVEPTDFHRFIYKCHSCLVGFKRRGMLVNHLAKRHPDIRPDSVPELNLPILQTTRDYYCQYCDKVYKSSSKRKAHILKNHPGAALPMSNRKAGKFLDYLTQLFSQTVGSITTRPQSCKWCHKQYASKAKLLQHQRKKHPDQIASDVQVTSVGTDINDGNVQQKVIKVHSNIQDKFESVNVGDILENEIEDYIVEEDSQYCQINKNSGSFIEADKFENPNSHLYRLLTTSNGMLPPR</sequence>
<feature type="domain" description="C2H2-type" evidence="7">
    <location>
        <begin position="306"/>
        <end position="329"/>
    </location>
</feature>
<proteinExistence type="predicted"/>
<evidence type="ECO:0000256" key="5">
    <source>
        <dbReference type="PROSITE-ProRule" id="PRU00042"/>
    </source>
</evidence>
<keyword evidence="1" id="KW-0479">Metal-binding</keyword>
<dbReference type="Gene3D" id="2.170.270.10">
    <property type="entry name" value="SET domain"/>
    <property type="match status" value="1"/>
</dbReference>
<comment type="caution">
    <text evidence="8">The sequence shown here is derived from an EMBL/GenBank/DDBJ whole genome shotgun (WGS) entry which is preliminary data.</text>
</comment>
<dbReference type="PROSITE" id="PS50157">
    <property type="entry name" value="ZINC_FINGER_C2H2_2"/>
    <property type="match status" value="9"/>
</dbReference>
<feature type="region of interest" description="Disordered" evidence="6">
    <location>
        <begin position="1"/>
        <end position="20"/>
    </location>
</feature>
<name>A0ABQ9JDC8_9CUCU</name>
<dbReference type="PANTHER" id="PTHR24379">
    <property type="entry name" value="KRAB AND ZINC FINGER DOMAIN-CONTAINING"/>
    <property type="match status" value="1"/>
</dbReference>
<feature type="domain" description="C2H2-type" evidence="7">
    <location>
        <begin position="455"/>
        <end position="482"/>
    </location>
</feature>
<accession>A0ABQ9JDC8</accession>
<feature type="domain" description="C2H2-type" evidence="7">
    <location>
        <begin position="483"/>
        <end position="511"/>
    </location>
</feature>
<feature type="domain" description="C2H2-type" evidence="7">
    <location>
        <begin position="273"/>
        <end position="300"/>
    </location>
</feature>
<evidence type="ECO:0000256" key="2">
    <source>
        <dbReference type="ARBA" id="ARBA00022737"/>
    </source>
</evidence>
<feature type="region of interest" description="Disordered" evidence="6">
    <location>
        <begin position="504"/>
        <end position="529"/>
    </location>
</feature>
<evidence type="ECO:0000313" key="8">
    <source>
        <dbReference type="EMBL" id="KAJ8976195.1"/>
    </source>
</evidence>
<evidence type="ECO:0000313" key="9">
    <source>
        <dbReference type="Proteomes" id="UP001162164"/>
    </source>
</evidence>
<dbReference type="InterPro" id="IPR046341">
    <property type="entry name" value="SET_dom_sf"/>
</dbReference>
<feature type="domain" description="C2H2-type" evidence="7">
    <location>
        <begin position="645"/>
        <end position="673"/>
    </location>
</feature>
<reference evidence="8" key="1">
    <citation type="journal article" date="2023" name="Insect Mol. Biol.">
        <title>Genome sequencing provides insights into the evolution of gene families encoding plant cell wall-degrading enzymes in longhorned beetles.</title>
        <authorList>
            <person name="Shin N.R."/>
            <person name="Okamura Y."/>
            <person name="Kirsch R."/>
            <person name="Pauchet Y."/>
        </authorList>
    </citation>
    <scope>NUCLEOTIDE SEQUENCE</scope>
    <source>
        <strain evidence="8">MMC_N1</strain>
    </source>
</reference>
<feature type="domain" description="C2H2-type" evidence="7">
    <location>
        <begin position="370"/>
        <end position="397"/>
    </location>
</feature>
<organism evidence="8 9">
    <name type="scientific">Molorchus minor</name>
    <dbReference type="NCBI Taxonomy" id="1323400"/>
    <lineage>
        <taxon>Eukaryota</taxon>
        <taxon>Metazoa</taxon>
        <taxon>Ecdysozoa</taxon>
        <taxon>Arthropoda</taxon>
        <taxon>Hexapoda</taxon>
        <taxon>Insecta</taxon>
        <taxon>Pterygota</taxon>
        <taxon>Neoptera</taxon>
        <taxon>Endopterygota</taxon>
        <taxon>Coleoptera</taxon>
        <taxon>Polyphaga</taxon>
        <taxon>Cucujiformia</taxon>
        <taxon>Chrysomeloidea</taxon>
        <taxon>Cerambycidae</taxon>
        <taxon>Lamiinae</taxon>
        <taxon>Monochamini</taxon>
        <taxon>Molorchus</taxon>
    </lineage>
</organism>
<dbReference type="SUPFAM" id="SSF57667">
    <property type="entry name" value="beta-beta-alpha zinc fingers"/>
    <property type="match status" value="5"/>
</dbReference>
<dbReference type="PROSITE" id="PS00028">
    <property type="entry name" value="ZINC_FINGER_C2H2_1"/>
    <property type="match status" value="10"/>
</dbReference>
<dbReference type="Gene3D" id="3.30.160.60">
    <property type="entry name" value="Classic Zinc Finger"/>
    <property type="match status" value="5"/>
</dbReference>
<keyword evidence="2" id="KW-0677">Repeat</keyword>
<feature type="domain" description="C2H2-type" evidence="7">
    <location>
        <begin position="340"/>
        <end position="367"/>
    </location>
</feature>
<dbReference type="Pfam" id="PF21549">
    <property type="entry name" value="PRDM2_PR"/>
    <property type="match status" value="1"/>
</dbReference>
<evidence type="ECO:0000256" key="3">
    <source>
        <dbReference type="ARBA" id="ARBA00022771"/>
    </source>
</evidence>
<keyword evidence="9" id="KW-1185">Reference proteome</keyword>
<dbReference type="EMBL" id="JAPWTJ010000714">
    <property type="protein sequence ID" value="KAJ8976195.1"/>
    <property type="molecule type" value="Genomic_DNA"/>
</dbReference>
<dbReference type="PANTHER" id="PTHR24379:SF121">
    <property type="entry name" value="C2H2-TYPE DOMAIN-CONTAINING PROTEIN"/>
    <property type="match status" value="1"/>
</dbReference>
<dbReference type="SMART" id="SM00355">
    <property type="entry name" value="ZnF_C2H2"/>
    <property type="match status" value="11"/>
</dbReference>
<feature type="domain" description="C2H2-type" evidence="7">
    <location>
        <begin position="427"/>
        <end position="455"/>
    </location>
</feature>
<dbReference type="Proteomes" id="UP001162164">
    <property type="component" value="Unassembled WGS sequence"/>
</dbReference>
<evidence type="ECO:0000256" key="6">
    <source>
        <dbReference type="SAM" id="MobiDB-lite"/>
    </source>
</evidence>
<feature type="compositionally biased region" description="Polar residues" evidence="6">
    <location>
        <begin position="7"/>
        <end position="20"/>
    </location>
</feature>
<evidence type="ECO:0000256" key="1">
    <source>
        <dbReference type="ARBA" id="ARBA00022723"/>
    </source>
</evidence>
<dbReference type="InterPro" id="IPR036236">
    <property type="entry name" value="Znf_C2H2_sf"/>
</dbReference>
<dbReference type="InterPro" id="IPR013087">
    <property type="entry name" value="Znf_C2H2_type"/>
</dbReference>
<dbReference type="Pfam" id="PF00096">
    <property type="entry name" value="zf-C2H2"/>
    <property type="match status" value="4"/>
</dbReference>
<gene>
    <name evidence="8" type="ORF">NQ317_002244</name>
</gene>